<dbReference type="PANTHER" id="PTHR30353">
    <property type="entry name" value="INNER MEMBRANE PROTEIN DEDA-RELATED"/>
    <property type="match status" value="1"/>
</dbReference>
<protein>
    <submittedName>
        <fullName evidence="9">DedA family protein</fullName>
    </submittedName>
</protein>
<feature type="transmembrane region" description="Helical" evidence="7">
    <location>
        <begin position="186"/>
        <end position="203"/>
    </location>
</feature>
<feature type="transmembrane region" description="Helical" evidence="7">
    <location>
        <begin position="28"/>
        <end position="52"/>
    </location>
</feature>
<keyword evidence="4 7" id="KW-0812">Transmembrane</keyword>
<sequence>MTAALVSVCVLAAGVLLAGELADVLGTVGAWVYLAVPALIFLETTAFAGWLVHGELALLTGGVVIADQGVAALGLMIALVATAAVAGDLVSVTAGRVLGRPFLERRLPRAAAAVDGFFARHGGKALFLGRFTGLFRSTLPFVAGTSGVTVRRIVPYSVASAVIWSATFVTLGYAAAESFDEVGDTVSRVALIVLLVLAVALIARGRRRARRRGDAPATADSRGASAPPGP</sequence>
<evidence type="ECO:0000256" key="4">
    <source>
        <dbReference type="ARBA" id="ARBA00022692"/>
    </source>
</evidence>
<dbReference type="RefSeq" id="WP_270006179.1">
    <property type="nucleotide sequence ID" value="NZ_JAPCID010000004.1"/>
</dbReference>
<keyword evidence="10" id="KW-1185">Reference proteome</keyword>
<keyword evidence="3 7" id="KW-1003">Cell membrane</keyword>
<name>A0ABT4RD62_9ACTN</name>
<reference evidence="9" key="1">
    <citation type="submission" date="2022-10" db="EMBL/GenBank/DDBJ databases">
        <title>The WGS of Solirubrobacter sp. CPCC 204708.</title>
        <authorList>
            <person name="Jiang Z."/>
        </authorList>
    </citation>
    <scope>NUCLEOTIDE SEQUENCE</scope>
    <source>
        <strain evidence="9">CPCC 204708</strain>
    </source>
</reference>
<evidence type="ECO:0000313" key="10">
    <source>
        <dbReference type="Proteomes" id="UP001147700"/>
    </source>
</evidence>
<organism evidence="9 10">
    <name type="scientific">Solirubrobacter deserti</name>
    <dbReference type="NCBI Taxonomy" id="2282478"/>
    <lineage>
        <taxon>Bacteria</taxon>
        <taxon>Bacillati</taxon>
        <taxon>Actinomycetota</taxon>
        <taxon>Thermoleophilia</taxon>
        <taxon>Solirubrobacterales</taxon>
        <taxon>Solirubrobacteraceae</taxon>
        <taxon>Solirubrobacter</taxon>
    </lineage>
</organism>
<feature type="domain" description="VTT" evidence="8">
    <location>
        <begin position="56"/>
        <end position="173"/>
    </location>
</feature>
<dbReference type="Pfam" id="PF09335">
    <property type="entry name" value="VTT_dom"/>
    <property type="match status" value="1"/>
</dbReference>
<feature type="transmembrane region" description="Helical" evidence="7">
    <location>
        <begin position="153"/>
        <end position="174"/>
    </location>
</feature>
<evidence type="ECO:0000256" key="2">
    <source>
        <dbReference type="ARBA" id="ARBA00010792"/>
    </source>
</evidence>
<evidence type="ECO:0000256" key="1">
    <source>
        <dbReference type="ARBA" id="ARBA00004651"/>
    </source>
</evidence>
<comment type="subcellular location">
    <subcellularLocation>
        <location evidence="1 7">Cell membrane</location>
        <topology evidence="1 7">Multi-pass membrane protein</topology>
    </subcellularLocation>
</comment>
<evidence type="ECO:0000256" key="3">
    <source>
        <dbReference type="ARBA" id="ARBA00022475"/>
    </source>
</evidence>
<accession>A0ABT4RD62</accession>
<dbReference type="InterPro" id="IPR032818">
    <property type="entry name" value="DedA-like"/>
</dbReference>
<dbReference type="InterPro" id="IPR032816">
    <property type="entry name" value="VTT_dom"/>
</dbReference>
<evidence type="ECO:0000259" key="8">
    <source>
        <dbReference type="Pfam" id="PF09335"/>
    </source>
</evidence>
<evidence type="ECO:0000256" key="6">
    <source>
        <dbReference type="ARBA" id="ARBA00023136"/>
    </source>
</evidence>
<evidence type="ECO:0000313" key="9">
    <source>
        <dbReference type="EMBL" id="MDA0136481.1"/>
    </source>
</evidence>
<comment type="caution">
    <text evidence="9">The sequence shown here is derived from an EMBL/GenBank/DDBJ whole genome shotgun (WGS) entry which is preliminary data.</text>
</comment>
<comment type="similarity">
    <text evidence="2 7">Belongs to the DedA family.</text>
</comment>
<gene>
    <name evidence="9" type="ORF">OJ962_03160</name>
</gene>
<evidence type="ECO:0000256" key="7">
    <source>
        <dbReference type="RuleBase" id="RU367016"/>
    </source>
</evidence>
<comment type="caution">
    <text evidence="7">Lacks conserved residue(s) required for the propagation of feature annotation.</text>
</comment>
<proteinExistence type="inferred from homology"/>
<keyword evidence="6 7" id="KW-0472">Membrane</keyword>
<dbReference type="EMBL" id="JAPCID010000004">
    <property type="protein sequence ID" value="MDA0136481.1"/>
    <property type="molecule type" value="Genomic_DNA"/>
</dbReference>
<keyword evidence="5 7" id="KW-1133">Transmembrane helix</keyword>
<dbReference type="Proteomes" id="UP001147700">
    <property type="component" value="Unassembled WGS sequence"/>
</dbReference>
<evidence type="ECO:0000256" key="5">
    <source>
        <dbReference type="ARBA" id="ARBA00022989"/>
    </source>
</evidence>
<dbReference type="PANTHER" id="PTHR30353:SF15">
    <property type="entry name" value="INNER MEMBRANE PROTEIN YABI"/>
    <property type="match status" value="1"/>
</dbReference>